<dbReference type="SUPFAM" id="SSF51197">
    <property type="entry name" value="Clavaminate synthase-like"/>
    <property type="match status" value="1"/>
</dbReference>
<accession>A0A370WWF3</accession>
<organism evidence="7 8">
    <name type="scientific">Dyella monticola</name>
    <dbReference type="NCBI Taxonomy" id="1927958"/>
    <lineage>
        <taxon>Bacteria</taxon>
        <taxon>Pseudomonadati</taxon>
        <taxon>Pseudomonadota</taxon>
        <taxon>Gammaproteobacteria</taxon>
        <taxon>Lysobacterales</taxon>
        <taxon>Rhodanobacteraceae</taxon>
        <taxon>Dyella</taxon>
    </lineage>
</organism>
<dbReference type="Proteomes" id="UP000254258">
    <property type="component" value="Unassembled WGS sequence"/>
</dbReference>
<dbReference type="PANTHER" id="PTHR13096">
    <property type="entry name" value="MINA53 MYC INDUCED NUCLEAR ANTIGEN"/>
    <property type="match status" value="1"/>
</dbReference>
<keyword evidence="2" id="KW-0479">Metal-binding</keyword>
<sequence length="403" mass="45271">MTPAHPSRKPLPIEVRGTSRLPLGMTPTQFLRDYWQKLPLLIRNAFPDFQPPIQPDDLAGLACEEGALARLIQHDAHRERWRVKSGPLSEGDFASTGDTNWTLLVQDVDKWDMDVAALLDHFQFLPSWRVDDVMISYAEPGGGVGAHVDHYDVFLLQGFGQRHWAISTDPDAPKDFRSDVELKQLRHFAPTHEWLLDPGDMLYLPPGVPHDGIAFGGPCMTFSIGMRAPSQAELVGDLADYLAEYLPEERRYGDADLAPAKHAGEIDKAALQRLRAAVPFAATLDDTMLADWFGRFITRYRTAQTPMAPSKPLSEAAVRKQLGEGYSMLRHPWSRMAWARIGKQCMLYANGHAYPAPATWAMRVCAERTLSPPFDLTADAHALLLALINDGHLILRRIRERRR</sequence>
<evidence type="ECO:0000256" key="1">
    <source>
        <dbReference type="ARBA" id="ARBA00001954"/>
    </source>
</evidence>
<gene>
    <name evidence="7" type="ORF">DWU98_13720</name>
</gene>
<evidence type="ECO:0000259" key="6">
    <source>
        <dbReference type="PROSITE" id="PS51184"/>
    </source>
</evidence>
<protein>
    <submittedName>
        <fullName evidence="7">Cupin domain-containing protein</fullName>
    </submittedName>
</protein>
<dbReference type="GO" id="GO:0016706">
    <property type="term" value="F:2-oxoglutarate-dependent dioxygenase activity"/>
    <property type="evidence" value="ECO:0007669"/>
    <property type="project" value="TreeGrafter"/>
</dbReference>
<dbReference type="PANTHER" id="PTHR13096:SF8">
    <property type="entry name" value="RIBOSOMAL OXYGENASE 1"/>
    <property type="match status" value="1"/>
</dbReference>
<dbReference type="Gene3D" id="3.40.366.30">
    <property type="entry name" value="50S ribosomal protein L16 arginine hydroxylase, Chain A, Domain 2"/>
    <property type="match status" value="1"/>
</dbReference>
<dbReference type="EMBL" id="QRBE01000008">
    <property type="protein sequence ID" value="RDS80473.1"/>
    <property type="molecule type" value="Genomic_DNA"/>
</dbReference>
<keyword evidence="3" id="KW-0223">Dioxygenase</keyword>
<dbReference type="OrthoDB" id="9764016at2"/>
<dbReference type="Gene3D" id="2.60.120.650">
    <property type="entry name" value="Cupin"/>
    <property type="match status" value="1"/>
</dbReference>
<dbReference type="InterPro" id="IPR046799">
    <property type="entry name" value="ROXA-like_wH"/>
</dbReference>
<dbReference type="InterPro" id="IPR003347">
    <property type="entry name" value="JmjC_dom"/>
</dbReference>
<keyword evidence="8" id="KW-1185">Reference proteome</keyword>
<dbReference type="AlphaFoldDB" id="A0A370WWF3"/>
<feature type="domain" description="JmjC" evidence="6">
    <location>
        <begin position="114"/>
        <end position="243"/>
    </location>
</feature>
<proteinExistence type="predicted"/>
<dbReference type="InterPro" id="IPR039994">
    <property type="entry name" value="NO66-like"/>
</dbReference>
<evidence type="ECO:0000256" key="5">
    <source>
        <dbReference type="ARBA" id="ARBA00023004"/>
    </source>
</evidence>
<reference evidence="7 8" key="1">
    <citation type="submission" date="2018-07" db="EMBL/GenBank/DDBJ databases">
        <title>Dyella monticola sp. nov. and Dyella psychrodurans sp. nov. isolated from monsoon evergreen broad-leaved forest soil of Dinghu Mountain, China.</title>
        <authorList>
            <person name="Gao Z."/>
            <person name="Qiu L."/>
        </authorList>
    </citation>
    <scope>NUCLEOTIDE SEQUENCE [LARGE SCALE GENOMIC DNA]</scope>
    <source>
        <strain evidence="7 8">4G-K06</strain>
    </source>
</reference>
<keyword evidence="4" id="KW-0560">Oxidoreductase</keyword>
<dbReference type="Pfam" id="PF08007">
    <property type="entry name" value="JmjC_2"/>
    <property type="match status" value="1"/>
</dbReference>
<comment type="cofactor">
    <cofactor evidence="1">
        <name>Fe(2+)</name>
        <dbReference type="ChEBI" id="CHEBI:29033"/>
    </cofactor>
</comment>
<dbReference type="PROSITE" id="PS51184">
    <property type="entry name" value="JMJC"/>
    <property type="match status" value="1"/>
</dbReference>
<evidence type="ECO:0000256" key="2">
    <source>
        <dbReference type="ARBA" id="ARBA00022723"/>
    </source>
</evidence>
<name>A0A370WWF3_9GAMM</name>
<dbReference type="Pfam" id="PF20514">
    <property type="entry name" value="WHD_ROXA"/>
    <property type="match status" value="1"/>
</dbReference>
<keyword evidence="5" id="KW-0408">Iron</keyword>
<evidence type="ECO:0000313" key="7">
    <source>
        <dbReference type="EMBL" id="RDS80473.1"/>
    </source>
</evidence>
<evidence type="ECO:0000256" key="4">
    <source>
        <dbReference type="ARBA" id="ARBA00023002"/>
    </source>
</evidence>
<evidence type="ECO:0000256" key="3">
    <source>
        <dbReference type="ARBA" id="ARBA00022964"/>
    </source>
</evidence>
<comment type="caution">
    <text evidence="7">The sequence shown here is derived from an EMBL/GenBank/DDBJ whole genome shotgun (WGS) entry which is preliminary data.</text>
</comment>
<evidence type="ECO:0000313" key="8">
    <source>
        <dbReference type="Proteomes" id="UP000254258"/>
    </source>
</evidence>
<dbReference type="GO" id="GO:0046872">
    <property type="term" value="F:metal ion binding"/>
    <property type="evidence" value="ECO:0007669"/>
    <property type="project" value="UniProtKB-KW"/>
</dbReference>
<dbReference type="SMART" id="SM00558">
    <property type="entry name" value="JmjC"/>
    <property type="match status" value="1"/>
</dbReference>
<dbReference type="RefSeq" id="WP_115496135.1">
    <property type="nucleotide sequence ID" value="NZ_QRBE01000008.1"/>
</dbReference>